<dbReference type="Proteomes" id="UP001210211">
    <property type="component" value="Unassembled WGS sequence"/>
</dbReference>
<keyword evidence="5" id="KW-0472">Membrane</keyword>
<dbReference type="Pfam" id="PF00560">
    <property type="entry name" value="LRR_1"/>
    <property type="match status" value="2"/>
</dbReference>
<dbReference type="AlphaFoldDB" id="A0AAD6EL32"/>
<sequence length="407" mass="44100">MPLYRKRRRMELTAAVLLATSLFFSNLFMVFAILNPVDFLALQSIRKSLDDMPGSNFFEAWDFTADPCGFPGVFCAGDRVQALALGDPRAGSPGLMGRLDPAIGRLSALSELSLVPGRVTGSIPDTIASLTNLRFLALSKNFLSGSIPDSIGSLSNLHTLDLSFNQLTGTIPQSIANLPSLANLVLCHNQLSGSIPQFPGSSLLLRLDLKHNQITSQVPNLPTTLQYLSLSSNQLTGQVDSVLVKLNQLNFLDLAMNQLEGPIPPSIFTYQLNSLQLQRNLFDGTVGPENEVQIPLVDLSFNRLWGPISPLLASVSQLYLNNNRFTGEVPARLVQELMGSGRMQVLYLQHNFLTGIEISPASAVSLPAGASLCLQFNCMVPPVGTPCPLKAGTQKTRPADQCPEWRG</sequence>
<feature type="domain" description="Leucine-rich repeat-containing N-terminal plant-type" evidence="6">
    <location>
        <begin position="38"/>
        <end position="75"/>
    </location>
</feature>
<accession>A0AAD6EL32</accession>
<dbReference type="InterPro" id="IPR053213">
    <property type="entry name" value="RLP29"/>
</dbReference>
<reference evidence="7 8" key="1">
    <citation type="journal article" date="2022" name="Cell">
        <title>Repeat-based holocentromeres influence genome architecture and karyotype evolution.</title>
        <authorList>
            <person name="Hofstatter P.G."/>
            <person name="Thangavel G."/>
            <person name="Lux T."/>
            <person name="Neumann P."/>
            <person name="Vondrak T."/>
            <person name="Novak P."/>
            <person name="Zhang M."/>
            <person name="Costa L."/>
            <person name="Castellani M."/>
            <person name="Scott A."/>
            <person name="Toegelov H."/>
            <person name="Fuchs J."/>
            <person name="Mata-Sucre Y."/>
            <person name="Dias Y."/>
            <person name="Vanzela A.L.L."/>
            <person name="Huettel B."/>
            <person name="Almeida C.C.S."/>
            <person name="Simkova H."/>
            <person name="Souza G."/>
            <person name="Pedrosa-Harand A."/>
            <person name="Macas J."/>
            <person name="Mayer K.F.X."/>
            <person name="Houben A."/>
            <person name="Marques A."/>
        </authorList>
    </citation>
    <scope>NUCLEOTIDE SEQUENCE [LARGE SCALE GENOMIC DNA]</scope>
    <source>
        <strain evidence="7">RhyTen1mFocal</strain>
    </source>
</reference>
<dbReference type="Pfam" id="PF13855">
    <property type="entry name" value="LRR_8"/>
    <property type="match status" value="1"/>
</dbReference>
<protein>
    <recommendedName>
        <fullName evidence="6">Leucine-rich repeat-containing N-terminal plant-type domain-containing protein</fullName>
    </recommendedName>
</protein>
<dbReference type="InterPro" id="IPR013210">
    <property type="entry name" value="LRR_N_plant-typ"/>
</dbReference>
<dbReference type="Gene3D" id="3.80.10.10">
    <property type="entry name" value="Ribonuclease Inhibitor"/>
    <property type="match status" value="2"/>
</dbReference>
<dbReference type="InterPro" id="IPR032675">
    <property type="entry name" value="LRR_dom_sf"/>
</dbReference>
<evidence type="ECO:0000313" key="7">
    <source>
        <dbReference type="EMBL" id="KAJ3688382.1"/>
    </source>
</evidence>
<dbReference type="InterPro" id="IPR001611">
    <property type="entry name" value="Leu-rich_rpt"/>
</dbReference>
<name>A0AAD6EL32_9POAL</name>
<comment type="subcellular location">
    <subcellularLocation>
        <location evidence="1">Membrane</location>
    </subcellularLocation>
</comment>
<dbReference type="EMBL" id="JAMRDG010000002">
    <property type="protein sequence ID" value="KAJ3688382.1"/>
    <property type="molecule type" value="Genomic_DNA"/>
</dbReference>
<keyword evidence="2" id="KW-0433">Leucine-rich repeat</keyword>
<evidence type="ECO:0000256" key="3">
    <source>
        <dbReference type="ARBA" id="ARBA00022729"/>
    </source>
</evidence>
<dbReference type="GO" id="GO:0016020">
    <property type="term" value="C:membrane"/>
    <property type="evidence" value="ECO:0007669"/>
    <property type="project" value="UniProtKB-SubCell"/>
</dbReference>
<dbReference type="PRINTS" id="PR00019">
    <property type="entry name" value="LEURICHRPT"/>
</dbReference>
<keyword evidence="4" id="KW-0677">Repeat</keyword>
<comment type="caution">
    <text evidence="7">The sequence shown here is derived from an EMBL/GenBank/DDBJ whole genome shotgun (WGS) entry which is preliminary data.</text>
</comment>
<evidence type="ECO:0000256" key="2">
    <source>
        <dbReference type="ARBA" id="ARBA00022614"/>
    </source>
</evidence>
<gene>
    <name evidence="7" type="ORF">LUZ61_017546</name>
</gene>
<dbReference type="PANTHER" id="PTHR48009:SF4">
    <property type="entry name" value="LEUCINE-RICH REPEAT (LRR) FAMILY PROTEIN"/>
    <property type="match status" value="1"/>
</dbReference>
<evidence type="ECO:0000256" key="5">
    <source>
        <dbReference type="ARBA" id="ARBA00023136"/>
    </source>
</evidence>
<dbReference type="FunFam" id="3.80.10.10:FF:000400">
    <property type="entry name" value="Nuclear pore complex protein NUP107"/>
    <property type="match status" value="1"/>
</dbReference>
<evidence type="ECO:0000313" key="8">
    <source>
        <dbReference type="Proteomes" id="UP001210211"/>
    </source>
</evidence>
<dbReference type="Pfam" id="PF08263">
    <property type="entry name" value="LRRNT_2"/>
    <property type="match status" value="1"/>
</dbReference>
<keyword evidence="3" id="KW-0732">Signal</keyword>
<evidence type="ECO:0000256" key="4">
    <source>
        <dbReference type="ARBA" id="ARBA00022737"/>
    </source>
</evidence>
<proteinExistence type="predicted"/>
<dbReference type="PANTHER" id="PTHR48009">
    <property type="entry name" value="LEUCINE-RICH REPEAT (LRR) FAMILY PROTEIN"/>
    <property type="match status" value="1"/>
</dbReference>
<keyword evidence="8" id="KW-1185">Reference proteome</keyword>
<evidence type="ECO:0000256" key="1">
    <source>
        <dbReference type="ARBA" id="ARBA00004370"/>
    </source>
</evidence>
<organism evidence="7 8">
    <name type="scientific">Rhynchospora tenuis</name>
    <dbReference type="NCBI Taxonomy" id="198213"/>
    <lineage>
        <taxon>Eukaryota</taxon>
        <taxon>Viridiplantae</taxon>
        <taxon>Streptophyta</taxon>
        <taxon>Embryophyta</taxon>
        <taxon>Tracheophyta</taxon>
        <taxon>Spermatophyta</taxon>
        <taxon>Magnoliopsida</taxon>
        <taxon>Liliopsida</taxon>
        <taxon>Poales</taxon>
        <taxon>Cyperaceae</taxon>
        <taxon>Cyperoideae</taxon>
        <taxon>Rhynchosporeae</taxon>
        <taxon>Rhynchospora</taxon>
    </lineage>
</organism>
<evidence type="ECO:0000259" key="6">
    <source>
        <dbReference type="Pfam" id="PF08263"/>
    </source>
</evidence>
<dbReference type="SUPFAM" id="SSF52058">
    <property type="entry name" value="L domain-like"/>
    <property type="match status" value="1"/>
</dbReference>